<accession>A0ABY3S515</accession>
<keyword evidence="1 2" id="KW-0238">DNA-binding</keyword>
<keyword evidence="4" id="KW-0812">Transmembrane</keyword>
<dbReference type="InterPro" id="IPR001867">
    <property type="entry name" value="OmpR/PhoB-type_DNA-bd"/>
</dbReference>
<dbReference type="Proteomes" id="UP001199659">
    <property type="component" value="Chromosome"/>
</dbReference>
<keyword evidence="4" id="KW-0472">Membrane</keyword>
<dbReference type="SUPFAM" id="SSF46894">
    <property type="entry name" value="C-terminal effector domain of the bipartite response regulators"/>
    <property type="match status" value="1"/>
</dbReference>
<keyword evidence="7" id="KW-1185">Reference proteome</keyword>
<dbReference type="Gene3D" id="1.10.10.10">
    <property type="entry name" value="Winged helix-like DNA-binding domain superfamily/Winged helix DNA-binding domain"/>
    <property type="match status" value="1"/>
</dbReference>
<dbReference type="CDD" id="cd00383">
    <property type="entry name" value="trans_reg_C"/>
    <property type="match status" value="1"/>
</dbReference>
<dbReference type="InterPro" id="IPR036388">
    <property type="entry name" value="WH-like_DNA-bd_sf"/>
</dbReference>
<evidence type="ECO:0000259" key="5">
    <source>
        <dbReference type="PROSITE" id="PS51755"/>
    </source>
</evidence>
<dbReference type="EMBL" id="CP087880">
    <property type="protein sequence ID" value="UGS41817.1"/>
    <property type="molecule type" value="Genomic_DNA"/>
</dbReference>
<feature type="compositionally biased region" description="Acidic residues" evidence="3">
    <location>
        <begin position="70"/>
        <end position="86"/>
    </location>
</feature>
<dbReference type="Pfam" id="PF00486">
    <property type="entry name" value="Trans_reg_C"/>
    <property type="match status" value="1"/>
</dbReference>
<dbReference type="PROSITE" id="PS51755">
    <property type="entry name" value="OMPR_PHOB"/>
    <property type="match status" value="1"/>
</dbReference>
<evidence type="ECO:0000256" key="4">
    <source>
        <dbReference type="SAM" id="Phobius"/>
    </source>
</evidence>
<feature type="transmembrane region" description="Helical" evidence="4">
    <location>
        <begin position="129"/>
        <end position="148"/>
    </location>
</feature>
<name>A0ABY3S515_9ENTR</name>
<gene>
    <name evidence="6" type="ORF">G163CM_25340</name>
</gene>
<feature type="DNA-binding region" description="OmpR/PhoB-type" evidence="2">
    <location>
        <begin position="1"/>
        <end position="61"/>
    </location>
</feature>
<sequence length="270" mass="30870">MQDAGRIFTREELTTLVWERRVIGNNSLPNAIHALRTALEDDGKQQRIIKTVPKKGYLLEPEYCRVIEKEESEVSESPDASSESEAEISTPEENVPELRPETLAPVFATPETTPLVVSLPVARINRTTFVLIVVLAMVCSAMLTWWLVKRQDNDHLTAKEVQPNVYSNIHIYAIEPSGELSYSADNLYSKLKDSLYALNQQIKMQSVSMTVYFSNKNFVLNYTFALTSPCDKRQLVMAIYHWRLDPTQLNNLILRETRRKLDEMATCTEN</sequence>
<evidence type="ECO:0000256" key="3">
    <source>
        <dbReference type="SAM" id="MobiDB-lite"/>
    </source>
</evidence>
<feature type="domain" description="OmpR/PhoB-type" evidence="5">
    <location>
        <begin position="1"/>
        <end position="61"/>
    </location>
</feature>
<protein>
    <recommendedName>
        <fullName evidence="5">OmpR/PhoB-type domain-containing protein</fullName>
    </recommendedName>
</protein>
<feature type="region of interest" description="Disordered" evidence="3">
    <location>
        <begin position="69"/>
        <end position="96"/>
    </location>
</feature>
<reference evidence="6 7" key="1">
    <citation type="journal article" date="2022" name="Int. J. Syst. Evol. Microbiol.">
        <title>Pseudocitrobacter corydidari sp. nov., isolated from the Asian emerald cockroach Corydidarum magnifica.</title>
        <authorList>
            <person name="Guzman J."/>
            <person name="Poehlein A."/>
            <person name="Glaeser S.P."/>
            <person name="Schwengers O."/>
            <person name="Blom J."/>
            <person name="Hollensteiner J."/>
            <person name="Kampfer P."/>
            <person name="Vilcinskas A."/>
        </authorList>
    </citation>
    <scope>NUCLEOTIDE SEQUENCE [LARGE SCALE GENOMIC DNA]</scope>
    <source>
        <strain evidence="6">G163CM</strain>
    </source>
</reference>
<dbReference type="InterPro" id="IPR016032">
    <property type="entry name" value="Sig_transdc_resp-reg_C-effctor"/>
</dbReference>
<evidence type="ECO:0000256" key="1">
    <source>
        <dbReference type="ARBA" id="ARBA00023125"/>
    </source>
</evidence>
<evidence type="ECO:0000313" key="6">
    <source>
        <dbReference type="EMBL" id="UGS41817.1"/>
    </source>
</evidence>
<dbReference type="RefSeq" id="WP_231825199.1">
    <property type="nucleotide sequence ID" value="NZ_CP087880.1"/>
</dbReference>
<organism evidence="6 7">
    <name type="scientific">Pseudocitrobacter corydidari</name>
    <dbReference type="NCBI Taxonomy" id="2891570"/>
    <lineage>
        <taxon>Bacteria</taxon>
        <taxon>Pseudomonadati</taxon>
        <taxon>Pseudomonadota</taxon>
        <taxon>Gammaproteobacteria</taxon>
        <taxon>Enterobacterales</taxon>
        <taxon>Enterobacteriaceae</taxon>
        <taxon>Pseudocitrobacter</taxon>
    </lineage>
</organism>
<evidence type="ECO:0000313" key="7">
    <source>
        <dbReference type="Proteomes" id="UP001199659"/>
    </source>
</evidence>
<evidence type="ECO:0000256" key="2">
    <source>
        <dbReference type="PROSITE-ProRule" id="PRU01091"/>
    </source>
</evidence>
<keyword evidence="4" id="KW-1133">Transmembrane helix</keyword>
<proteinExistence type="predicted"/>